<evidence type="ECO:0000313" key="2">
    <source>
        <dbReference type="EMBL" id="GAA4633926.1"/>
    </source>
</evidence>
<feature type="region of interest" description="Disordered" evidence="1">
    <location>
        <begin position="1"/>
        <end position="39"/>
    </location>
</feature>
<organism evidence="2 3">
    <name type="scientific">Actinoallomurus vinaceus</name>
    <dbReference type="NCBI Taxonomy" id="1080074"/>
    <lineage>
        <taxon>Bacteria</taxon>
        <taxon>Bacillati</taxon>
        <taxon>Actinomycetota</taxon>
        <taxon>Actinomycetes</taxon>
        <taxon>Streptosporangiales</taxon>
        <taxon>Thermomonosporaceae</taxon>
        <taxon>Actinoallomurus</taxon>
    </lineage>
</organism>
<name>A0ABP8UKK4_9ACTN</name>
<comment type="caution">
    <text evidence="2">The sequence shown here is derived from an EMBL/GenBank/DDBJ whole genome shotgun (WGS) entry which is preliminary data.</text>
</comment>
<protein>
    <submittedName>
        <fullName evidence="2">Uncharacterized protein</fullName>
    </submittedName>
</protein>
<proteinExistence type="predicted"/>
<dbReference type="EMBL" id="BAABHK010000013">
    <property type="protein sequence ID" value="GAA4633926.1"/>
    <property type="molecule type" value="Genomic_DNA"/>
</dbReference>
<evidence type="ECO:0000256" key="1">
    <source>
        <dbReference type="SAM" id="MobiDB-lite"/>
    </source>
</evidence>
<reference evidence="3" key="1">
    <citation type="journal article" date="2019" name="Int. J. Syst. Evol. Microbiol.">
        <title>The Global Catalogue of Microorganisms (GCM) 10K type strain sequencing project: providing services to taxonomists for standard genome sequencing and annotation.</title>
        <authorList>
            <consortium name="The Broad Institute Genomics Platform"/>
            <consortium name="The Broad Institute Genome Sequencing Center for Infectious Disease"/>
            <person name="Wu L."/>
            <person name="Ma J."/>
        </authorList>
    </citation>
    <scope>NUCLEOTIDE SEQUENCE [LARGE SCALE GENOMIC DNA]</scope>
    <source>
        <strain evidence="3">JCM 17939</strain>
    </source>
</reference>
<dbReference type="Proteomes" id="UP001501442">
    <property type="component" value="Unassembled WGS sequence"/>
</dbReference>
<sequence>MAVTSPGTDGALGGASGAVSAPGAMGEADMSWTTAPDGAGRTCRTRRWVALSWAPVAGGAGLLWAPAGAAESVTGMAAAMENARKRRM</sequence>
<keyword evidence="3" id="KW-1185">Reference proteome</keyword>
<evidence type="ECO:0000313" key="3">
    <source>
        <dbReference type="Proteomes" id="UP001501442"/>
    </source>
</evidence>
<accession>A0ABP8UKK4</accession>
<feature type="compositionally biased region" description="Low complexity" evidence="1">
    <location>
        <begin position="17"/>
        <end position="26"/>
    </location>
</feature>
<gene>
    <name evidence="2" type="ORF">GCM10023196_073420</name>
</gene>